<evidence type="ECO:0000256" key="1">
    <source>
        <dbReference type="SAM" id="MobiDB-lite"/>
    </source>
</evidence>
<evidence type="ECO:0000313" key="2">
    <source>
        <dbReference type="EMBL" id="KMQ82285.1"/>
    </source>
</evidence>
<comment type="caution">
    <text evidence="2">The sequence shown here is derived from an EMBL/GenBank/DDBJ whole genome shotgun (WGS) entry which is preliminary data.</text>
</comment>
<reference evidence="2 3" key="1">
    <citation type="submission" date="2015-04" db="EMBL/GenBank/DDBJ databases">
        <title>Lasius niger genome sequencing.</title>
        <authorList>
            <person name="Konorov E.A."/>
            <person name="Nikitin M.A."/>
            <person name="Kirill M.V."/>
            <person name="Chang P."/>
        </authorList>
    </citation>
    <scope>NUCLEOTIDE SEQUENCE [LARGE SCALE GENOMIC DNA]</scope>
    <source>
        <tissue evidence="2">Whole</tissue>
    </source>
</reference>
<keyword evidence="3" id="KW-1185">Reference proteome</keyword>
<accession>A0A0J7MNV8</accession>
<dbReference type="OrthoDB" id="7700262at2759"/>
<gene>
    <name evidence="2" type="ORF">RF55_23522</name>
</gene>
<dbReference type="EMBL" id="LBMM01026745">
    <property type="protein sequence ID" value="KMQ82285.1"/>
    <property type="molecule type" value="Genomic_DNA"/>
</dbReference>
<feature type="compositionally biased region" description="Basic and acidic residues" evidence="1">
    <location>
        <begin position="13"/>
        <end position="33"/>
    </location>
</feature>
<sequence>MRVSSKKQKTNKRPLEKETKQKETDGPTTKEKIHNSELSLNSLSLSSSVSGSITISESILKNRYSKLNQSPFDVNIQRISNSRAPLHPITIDRIIQHIFKNILKFKKIGFSKVSIFLITREAANQLVNDQRLQKKDLVALIPLFRTSCKGIIRNVPIDFSEQVILEKIFSSINVKAVNRLNRKIIHHKDKNKEKESSVSQEYAPSLSVAITFEGQKLPKHITLFYVRYPVRPEFIVVSQISRFKNFLNLKWSF</sequence>
<dbReference type="PaxDb" id="67767-A0A0J7MNV8"/>
<dbReference type="STRING" id="67767.A0A0J7MNV8"/>
<evidence type="ECO:0000313" key="3">
    <source>
        <dbReference type="Proteomes" id="UP000036403"/>
    </source>
</evidence>
<dbReference type="AlphaFoldDB" id="A0A0J7MNV8"/>
<feature type="compositionally biased region" description="Basic residues" evidence="1">
    <location>
        <begin position="1"/>
        <end position="12"/>
    </location>
</feature>
<dbReference type="Proteomes" id="UP000036403">
    <property type="component" value="Unassembled WGS sequence"/>
</dbReference>
<organism evidence="2 3">
    <name type="scientific">Lasius niger</name>
    <name type="common">Black garden ant</name>
    <dbReference type="NCBI Taxonomy" id="67767"/>
    <lineage>
        <taxon>Eukaryota</taxon>
        <taxon>Metazoa</taxon>
        <taxon>Ecdysozoa</taxon>
        <taxon>Arthropoda</taxon>
        <taxon>Hexapoda</taxon>
        <taxon>Insecta</taxon>
        <taxon>Pterygota</taxon>
        <taxon>Neoptera</taxon>
        <taxon>Endopterygota</taxon>
        <taxon>Hymenoptera</taxon>
        <taxon>Apocrita</taxon>
        <taxon>Aculeata</taxon>
        <taxon>Formicoidea</taxon>
        <taxon>Formicidae</taxon>
        <taxon>Formicinae</taxon>
        <taxon>Lasius</taxon>
        <taxon>Lasius</taxon>
    </lineage>
</organism>
<protein>
    <submittedName>
        <fullName evidence="2">Uncharacterized protein</fullName>
    </submittedName>
</protein>
<feature type="region of interest" description="Disordered" evidence="1">
    <location>
        <begin position="1"/>
        <end position="33"/>
    </location>
</feature>
<name>A0A0J7MNV8_LASNI</name>
<proteinExistence type="predicted"/>